<gene>
    <name evidence="1" type="ORF">HPB47_026321</name>
</gene>
<name>A0AC60PZ17_IXOPE</name>
<reference evidence="1 2" key="1">
    <citation type="journal article" date="2020" name="Cell">
        <title>Large-Scale Comparative Analyses of Tick Genomes Elucidate Their Genetic Diversity and Vector Capacities.</title>
        <authorList>
            <consortium name="Tick Genome and Microbiome Consortium (TIGMIC)"/>
            <person name="Jia N."/>
            <person name="Wang J."/>
            <person name="Shi W."/>
            <person name="Du L."/>
            <person name="Sun Y."/>
            <person name="Zhan W."/>
            <person name="Jiang J.F."/>
            <person name="Wang Q."/>
            <person name="Zhang B."/>
            <person name="Ji P."/>
            <person name="Bell-Sakyi L."/>
            <person name="Cui X.M."/>
            <person name="Yuan T.T."/>
            <person name="Jiang B.G."/>
            <person name="Yang W.F."/>
            <person name="Lam T.T."/>
            <person name="Chang Q.C."/>
            <person name="Ding S.J."/>
            <person name="Wang X.J."/>
            <person name="Zhu J.G."/>
            <person name="Ruan X.D."/>
            <person name="Zhao L."/>
            <person name="Wei J.T."/>
            <person name="Ye R.Z."/>
            <person name="Que T.C."/>
            <person name="Du C.H."/>
            <person name="Zhou Y.H."/>
            <person name="Cheng J.X."/>
            <person name="Dai P.F."/>
            <person name="Guo W.B."/>
            <person name="Han X.H."/>
            <person name="Huang E.J."/>
            <person name="Li L.F."/>
            <person name="Wei W."/>
            <person name="Gao Y.C."/>
            <person name="Liu J.Z."/>
            <person name="Shao H.Z."/>
            <person name="Wang X."/>
            <person name="Wang C.C."/>
            <person name="Yang T.C."/>
            <person name="Huo Q.B."/>
            <person name="Li W."/>
            <person name="Chen H.Y."/>
            <person name="Chen S.E."/>
            <person name="Zhou L.G."/>
            <person name="Ni X.B."/>
            <person name="Tian J.H."/>
            <person name="Sheng Y."/>
            <person name="Liu T."/>
            <person name="Pan Y.S."/>
            <person name="Xia L.Y."/>
            <person name="Li J."/>
            <person name="Zhao F."/>
            <person name="Cao W.C."/>
        </authorList>
    </citation>
    <scope>NUCLEOTIDE SEQUENCE [LARGE SCALE GENOMIC DNA]</scope>
    <source>
        <strain evidence="1">Iper-2018</strain>
    </source>
</reference>
<protein>
    <submittedName>
        <fullName evidence="1">Uncharacterized protein</fullName>
    </submittedName>
</protein>
<organism evidence="1 2">
    <name type="scientific">Ixodes persulcatus</name>
    <name type="common">Taiga tick</name>
    <dbReference type="NCBI Taxonomy" id="34615"/>
    <lineage>
        <taxon>Eukaryota</taxon>
        <taxon>Metazoa</taxon>
        <taxon>Ecdysozoa</taxon>
        <taxon>Arthropoda</taxon>
        <taxon>Chelicerata</taxon>
        <taxon>Arachnida</taxon>
        <taxon>Acari</taxon>
        <taxon>Parasitiformes</taxon>
        <taxon>Ixodida</taxon>
        <taxon>Ixodoidea</taxon>
        <taxon>Ixodidae</taxon>
        <taxon>Ixodinae</taxon>
        <taxon>Ixodes</taxon>
    </lineage>
</organism>
<keyword evidence="2" id="KW-1185">Reference proteome</keyword>
<evidence type="ECO:0000313" key="1">
    <source>
        <dbReference type="EMBL" id="KAG0426583.1"/>
    </source>
</evidence>
<dbReference type="Proteomes" id="UP000805193">
    <property type="component" value="Unassembled WGS sequence"/>
</dbReference>
<sequence>MPLDTTLQKKGSKSVSILKGGNSKLRCTVMLCALADGTKLRPLLDAFRGHNTEEVKTRLADDKMDLVMISGGMTSVLQPMDVCLNKPFKAHVKRMYTEWIAEEQYDLTSTRRTRKADIAVLCKCIISAWKEIPAEMIRKSFRKGCISNRLDGMDDDALWDNEDSSTDSCSDCSDE</sequence>
<evidence type="ECO:0000313" key="2">
    <source>
        <dbReference type="Proteomes" id="UP000805193"/>
    </source>
</evidence>
<comment type="caution">
    <text evidence="1">The sequence shown here is derived from an EMBL/GenBank/DDBJ whole genome shotgun (WGS) entry which is preliminary data.</text>
</comment>
<proteinExistence type="predicted"/>
<accession>A0AC60PZ17</accession>
<dbReference type="EMBL" id="JABSTQ010009703">
    <property type="protein sequence ID" value="KAG0426583.1"/>
    <property type="molecule type" value="Genomic_DNA"/>
</dbReference>